<evidence type="ECO:0000313" key="3">
    <source>
        <dbReference type="Proteomes" id="UP000004994"/>
    </source>
</evidence>
<proteinExistence type="predicted"/>
<dbReference type="EnsemblPlants" id="Solyc05g054280.1.1">
    <property type="protein sequence ID" value="Solyc05g054280.1.1"/>
    <property type="gene ID" value="Solyc05g054280.1"/>
</dbReference>
<dbReference type="Gramene" id="Solyc05g054280.1.1">
    <property type="protein sequence ID" value="Solyc05g054280.1.1"/>
    <property type="gene ID" value="Solyc05g054280.1"/>
</dbReference>
<feature type="compositionally biased region" description="Acidic residues" evidence="1">
    <location>
        <begin position="66"/>
        <end position="86"/>
    </location>
</feature>
<dbReference type="InParanoid" id="K4C2A7"/>
<reference evidence="2" key="2">
    <citation type="submission" date="2015-06" db="UniProtKB">
        <authorList>
            <consortium name="EnsemblPlants"/>
        </authorList>
    </citation>
    <scope>IDENTIFICATION</scope>
    <source>
        <strain evidence="2">cv. Heinz 1706</strain>
    </source>
</reference>
<organism evidence="2">
    <name type="scientific">Solanum lycopersicum</name>
    <name type="common">Tomato</name>
    <name type="synonym">Lycopersicon esculentum</name>
    <dbReference type="NCBI Taxonomy" id="4081"/>
    <lineage>
        <taxon>Eukaryota</taxon>
        <taxon>Viridiplantae</taxon>
        <taxon>Streptophyta</taxon>
        <taxon>Embryophyta</taxon>
        <taxon>Tracheophyta</taxon>
        <taxon>Spermatophyta</taxon>
        <taxon>Magnoliopsida</taxon>
        <taxon>eudicotyledons</taxon>
        <taxon>Gunneridae</taxon>
        <taxon>Pentapetalae</taxon>
        <taxon>asterids</taxon>
        <taxon>lamiids</taxon>
        <taxon>Solanales</taxon>
        <taxon>Solanaceae</taxon>
        <taxon>Solanoideae</taxon>
        <taxon>Solaneae</taxon>
        <taxon>Solanum</taxon>
        <taxon>Solanum subgen. Lycopersicon</taxon>
    </lineage>
</organism>
<evidence type="ECO:0000256" key="1">
    <source>
        <dbReference type="SAM" id="MobiDB-lite"/>
    </source>
</evidence>
<dbReference type="HOGENOM" id="CLU_1542740_0_0_1"/>
<protein>
    <submittedName>
        <fullName evidence="2">Uncharacterized protein</fullName>
    </submittedName>
</protein>
<feature type="region of interest" description="Disordered" evidence="1">
    <location>
        <begin position="64"/>
        <end position="113"/>
    </location>
</feature>
<sequence>MANIVFPNDLNSAPLCTVCEHKVVDDGTRSITKFMDIIFMPMGLMKCPNCEVVEEDGLWMKFADSQDGESSDEDEDENEENNDEDQNNEHHDMNPLHATNGAQNGGVGPMRGRQLHVPLPPDAIEMIEQRICVSCLNNIDSDTAIRNDMLPTFELITLENTSSSVSDASSSKTH</sequence>
<accession>K4C2A7</accession>
<reference evidence="2" key="1">
    <citation type="journal article" date="2012" name="Nature">
        <title>The tomato genome sequence provides insights into fleshy fruit evolution.</title>
        <authorList>
            <consortium name="Tomato Genome Consortium"/>
        </authorList>
    </citation>
    <scope>NUCLEOTIDE SEQUENCE [LARGE SCALE GENOMIC DNA]</scope>
    <source>
        <strain evidence="2">cv. Heinz 1706</strain>
    </source>
</reference>
<evidence type="ECO:0000313" key="2">
    <source>
        <dbReference type="EnsemblPlants" id="Solyc05g054280.1.1"/>
    </source>
</evidence>
<dbReference type="Proteomes" id="UP000004994">
    <property type="component" value="Chromosome 5"/>
</dbReference>
<name>K4C2A7_SOLLC</name>
<dbReference type="PaxDb" id="4081-Solyc05g054280.1.1"/>
<dbReference type="AlphaFoldDB" id="K4C2A7"/>
<keyword evidence="3" id="KW-1185">Reference proteome</keyword>